<dbReference type="OrthoDB" id="5366688at2759"/>
<feature type="transmembrane region" description="Helical" evidence="2">
    <location>
        <begin position="147"/>
        <end position="170"/>
    </location>
</feature>
<keyword evidence="2" id="KW-0812">Transmembrane</keyword>
<feature type="region of interest" description="Disordered" evidence="1">
    <location>
        <begin position="240"/>
        <end position="306"/>
    </location>
</feature>
<organism evidence="3 4">
    <name type="scientific">Hypocrea atroviridis (strain ATCC 20476 / IMI 206040)</name>
    <name type="common">Trichoderma atroviride</name>
    <dbReference type="NCBI Taxonomy" id="452589"/>
    <lineage>
        <taxon>Eukaryota</taxon>
        <taxon>Fungi</taxon>
        <taxon>Dikarya</taxon>
        <taxon>Ascomycota</taxon>
        <taxon>Pezizomycotina</taxon>
        <taxon>Sordariomycetes</taxon>
        <taxon>Hypocreomycetidae</taxon>
        <taxon>Hypocreales</taxon>
        <taxon>Hypocreaceae</taxon>
        <taxon>Trichoderma</taxon>
    </lineage>
</organism>
<dbReference type="eggNOG" id="ENOG502SPG3">
    <property type="taxonomic scope" value="Eukaryota"/>
</dbReference>
<reference evidence="3 4" key="1">
    <citation type="journal article" date="2011" name="Genome Biol.">
        <title>Comparative genome sequence analysis underscores mycoparasitism as the ancestral life style of Trichoderma.</title>
        <authorList>
            <person name="Kubicek C.P."/>
            <person name="Herrera-Estrella A."/>
            <person name="Seidl-Seiboth V."/>
            <person name="Martinez D.A."/>
            <person name="Druzhinina I.S."/>
            <person name="Thon M."/>
            <person name="Zeilinger S."/>
            <person name="Casas-Flores S."/>
            <person name="Horwitz B.A."/>
            <person name="Mukherjee P.K."/>
            <person name="Mukherjee M."/>
            <person name="Kredics L."/>
            <person name="Alcaraz L.D."/>
            <person name="Aerts A."/>
            <person name="Antal Z."/>
            <person name="Atanasova L."/>
            <person name="Cervantes-Badillo M.G."/>
            <person name="Challacombe J."/>
            <person name="Chertkov O."/>
            <person name="McCluskey K."/>
            <person name="Coulpier F."/>
            <person name="Deshpande N."/>
            <person name="von Doehren H."/>
            <person name="Ebbole D.J."/>
            <person name="Esquivel-Naranjo E.U."/>
            <person name="Fekete E."/>
            <person name="Flipphi M."/>
            <person name="Glaser F."/>
            <person name="Gomez-Rodriguez E.Y."/>
            <person name="Gruber S."/>
            <person name="Han C."/>
            <person name="Henrissat B."/>
            <person name="Hermosa R."/>
            <person name="Hernandez-Onate M."/>
            <person name="Karaffa L."/>
            <person name="Kosti I."/>
            <person name="Le Crom S."/>
            <person name="Lindquist E."/>
            <person name="Lucas S."/>
            <person name="Luebeck M."/>
            <person name="Luebeck P.S."/>
            <person name="Margeot A."/>
            <person name="Metz B."/>
            <person name="Misra M."/>
            <person name="Nevalainen H."/>
            <person name="Omann M."/>
            <person name="Packer N."/>
            <person name="Perrone G."/>
            <person name="Uresti-Rivera E.E."/>
            <person name="Salamov A."/>
            <person name="Schmoll M."/>
            <person name="Seiboth B."/>
            <person name="Shapiro H."/>
            <person name="Sukno S."/>
            <person name="Tamayo-Ramos J.A."/>
            <person name="Tisch D."/>
            <person name="Wiest A."/>
            <person name="Wilkinson H.H."/>
            <person name="Zhang M."/>
            <person name="Coutinho P.M."/>
            <person name="Kenerley C.M."/>
            <person name="Monte E."/>
            <person name="Baker S.E."/>
            <person name="Grigoriev I.V."/>
        </authorList>
    </citation>
    <scope>NUCLEOTIDE SEQUENCE [LARGE SCALE GENOMIC DNA]</scope>
    <source>
        <strain evidence="4">ATCC 20476 / IMI 206040</strain>
    </source>
</reference>
<dbReference type="OMA" id="RWILLIR"/>
<keyword evidence="2" id="KW-1133">Transmembrane helix</keyword>
<protein>
    <recommendedName>
        <fullName evidence="5">MARVEL domain-containing protein</fullName>
    </recommendedName>
</protein>
<evidence type="ECO:0000313" key="4">
    <source>
        <dbReference type="Proteomes" id="UP000005426"/>
    </source>
</evidence>
<sequence>PALGALGAMFTAMRLLQAVCLITIIGLSGNFVAELVSTSVSTPSALIGTLVVACLAMVYIIISYILYWDHMLPLLIATAADGLCFIASIVVACVVGRPVSYLNCSAFPQQGNTGAFIYSLFANVKHSSSDVFQWAAPSKASCYEIKAVWGLSIATSILFFMSAVAAICLWRRIKGGYSCRDGFSGVPPTPNVLRKARSLGTMAMANKQHQDRRSLYDSSDEDLDMNIPVQVLNDSHPYFPPLPTAAKKTKRPRVQSMKRPVEEMPPLPPLPPAFAAHKPPPIPPSPLPSSNLSPPPASPMSMTGKKRKTLLQRIEGWWDLGLLERRQTLFGASK</sequence>
<evidence type="ECO:0000313" key="3">
    <source>
        <dbReference type="EMBL" id="EHK39898.1"/>
    </source>
</evidence>
<gene>
    <name evidence="3" type="ORF">TRIATDRAFT_168459</name>
</gene>
<evidence type="ECO:0000256" key="1">
    <source>
        <dbReference type="SAM" id="MobiDB-lite"/>
    </source>
</evidence>
<accession>G9PA59</accession>
<dbReference type="HOGENOM" id="CLU_754413_0_0_1"/>
<dbReference type="EMBL" id="ABDG02000028">
    <property type="protein sequence ID" value="EHK39898.1"/>
    <property type="molecule type" value="Genomic_DNA"/>
</dbReference>
<keyword evidence="4" id="KW-1185">Reference proteome</keyword>
<keyword evidence="2" id="KW-0472">Membrane</keyword>
<feature type="transmembrane region" description="Helical" evidence="2">
    <location>
        <begin position="12"/>
        <end position="33"/>
    </location>
</feature>
<name>G9PA59_HYPAI</name>
<feature type="transmembrane region" description="Helical" evidence="2">
    <location>
        <begin position="45"/>
        <end position="67"/>
    </location>
</feature>
<feature type="compositionally biased region" description="Pro residues" evidence="1">
    <location>
        <begin position="263"/>
        <end position="298"/>
    </location>
</feature>
<feature type="non-terminal residue" evidence="3">
    <location>
        <position position="1"/>
    </location>
</feature>
<dbReference type="KEGG" id="tatv:25776775"/>
<evidence type="ECO:0008006" key="5">
    <source>
        <dbReference type="Google" id="ProtNLM"/>
    </source>
</evidence>
<proteinExistence type="predicted"/>
<evidence type="ECO:0000256" key="2">
    <source>
        <dbReference type="SAM" id="Phobius"/>
    </source>
</evidence>
<dbReference type="GeneID" id="25776775"/>
<feature type="transmembrane region" description="Helical" evidence="2">
    <location>
        <begin position="74"/>
        <end position="97"/>
    </location>
</feature>
<dbReference type="AlphaFoldDB" id="G9PA59"/>
<feature type="non-terminal residue" evidence="3">
    <location>
        <position position="334"/>
    </location>
</feature>
<dbReference type="Proteomes" id="UP000005426">
    <property type="component" value="Unassembled WGS sequence"/>
</dbReference>
<comment type="caution">
    <text evidence="3">The sequence shown here is derived from an EMBL/GenBank/DDBJ whole genome shotgun (WGS) entry which is preliminary data.</text>
</comment>